<accession>A0ABV5IVX7</accession>
<organism evidence="1 2">
    <name type="scientific">Nonomuraea spiralis</name>
    <dbReference type="NCBI Taxonomy" id="46182"/>
    <lineage>
        <taxon>Bacteria</taxon>
        <taxon>Bacillati</taxon>
        <taxon>Actinomycetota</taxon>
        <taxon>Actinomycetes</taxon>
        <taxon>Streptosporangiales</taxon>
        <taxon>Streptosporangiaceae</taxon>
        <taxon>Nonomuraea</taxon>
    </lineage>
</organism>
<dbReference type="Proteomes" id="UP001589647">
    <property type="component" value="Unassembled WGS sequence"/>
</dbReference>
<proteinExistence type="predicted"/>
<evidence type="ECO:0000313" key="2">
    <source>
        <dbReference type="Proteomes" id="UP001589647"/>
    </source>
</evidence>
<gene>
    <name evidence="1" type="ORF">ACFFV7_45060</name>
</gene>
<dbReference type="EMBL" id="JBHMEI010000078">
    <property type="protein sequence ID" value="MFB9208417.1"/>
    <property type="molecule type" value="Genomic_DNA"/>
</dbReference>
<name>A0ABV5IVX7_9ACTN</name>
<reference evidence="1 2" key="1">
    <citation type="submission" date="2024-09" db="EMBL/GenBank/DDBJ databases">
        <authorList>
            <person name="Sun Q."/>
            <person name="Mori K."/>
        </authorList>
    </citation>
    <scope>NUCLEOTIDE SEQUENCE [LARGE SCALE GENOMIC DNA]</scope>
    <source>
        <strain evidence="1 2">CCM 3426</strain>
    </source>
</reference>
<sequence length="91" mass="9452">MAGVAGPGRGTGGATDAVPCEVRDAVPCVVGDGVAAPIAASAARTWHRGVRVLLLLLLLPAMARPLTRPTGRSRRDITRRRRVVISRCSAA</sequence>
<keyword evidence="2" id="KW-1185">Reference proteome</keyword>
<evidence type="ECO:0000313" key="1">
    <source>
        <dbReference type="EMBL" id="MFB9208417.1"/>
    </source>
</evidence>
<comment type="caution">
    <text evidence="1">The sequence shown here is derived from an EMBL/GenBank/DDBJ whole genome shotgun (WGS) entry which is preliminary data.</text>
</comment>
<protein>
    <submittedName>
        <fullName evidence="1">Uncharacterized protein</fullName>
    </submittedName>
</protein>
<dbReference type="RefSeq" id="WP_189647486.1">
    <property type="nucleotide sequence ID" value="NZ_BMRC01000005.1"/>
</dbReference>